<keyword evidence="2" id="KW-1185">Reference proteome</keyword>
<gene>
    <name evidence="1" type="ORF">LTS18_005418</name>
</gene>
<dbReference type="Proteomes" id="UP001186974">
    <property type="component" value="Unassembled WGS sequence"/>
</dbReference>
<comment type="caution">
    <text evidence="1">The sequence shown here is derived from an EMBL/GenBank/DDBJ whole genome shotgun (WGS) entry which is preliminary data.</text>
</comment>
<organism evidence="1 2">
    <name type="scientific">Coniosporium uncinatum</name>
    <dbReference type="NCBI Taxonomy" id="93489"/>
    <lineage>
        <taxon>Eukaryota</taxon>
        <taxon>Fungi</taxon>
        <taxon>Dikarya</taxon>
        <taxon>Ascomycota</taxon>
        <taxon>Pezizomycotina</taxon>
        <taxon>Dothideomycetes</taxon>
        <taxon>Dothideomycetes incertae sedis</taxon>
        <taxon>Coniosporium</taxon>
    </lineage>
</organism>
<protein>
    <submittedName>
        <fullName evidence="1">Uncharacterized protein</fullName>
    </submittedName>
</protein>
<dbReference type="EMBL" id="JAWDJW010007620">
    <property type="protein sequence ID" value="KAK3061791.1"/>
    <property type="molecule type" value="Genomic_DNA"/>
</dbReference>
<proteinExistence type="predicted"/>
<evidence type="ECO:0000313" key="2">
    <source>
        <dbReference type="Proteomes" id="UP001186974"/>
    </source>
</evidence>
<reference evidence="1" key="1">
    <citation type="submission" date="2024-09" db="EMBL/GenBank/DDBJ databases">
        <title>Black Yeasts Isolated from many extreme environments.</title>
        <authorList>
            <person name="Coleine C."/>
            <person name="Stajich J.E."/>
            <person name="Selbmann L."/>
        </authorList>
    </citation>
    <scope>NUCLEOTIDE SEQUENCE</scope>
    <source>
        <strain evidence="1">CCFEE 5737</strain>
    </source>
</reference>
<accession>A0ACC3D4R3</accession>
<sequence>MWLTPTPICPEIGSWNVKEKKAVLVGDGNAKISFTAMSDVGKLLVAALLRPEATHKRVLIVNSFTTTPADVLVEFEKQTGSKWDVSYTPLEKLKELEKDAWEKNHPAAAVFTLRRIWSEGGTLYEKTDNEALGNPEMETLEQQVKQAIAAQS</sequence>
<name>A0ACC3D4R3_9PEZI</name>
<evidence type="ECO:0000313" key="1">
    <source>
        <dbReference type="EMBL" id="KAK3061791.1"/>
    </source>
</evidence>